<feature type="transmembrane region" description="Helical" evidence="6">
    <location>
        <begin position="282"/>
        <end position="301"/>
    </location>
</feature>
<proteinExistence type="predicted"/>
<feature type="transmembrane region" description="Helical" evidence="6">
    <location>
        <begin position="372"/>
        <end position="393"/>
    </location>
</feature>
<dbReference type="RefSeq" id="WP_345028342.1">
    <property type="nucleotide sequence ID" value="NZ_BAABEY010000018.1"/>
</dbReference>
<feature type="transmembrane region" description="Helical" evidence="6">
    <location>
        <begin position="44"/>
        <end position="65"/>
    </location>
</feature>
<dbReference type="PANTHER" id="PTHR23513:SF6">
    <property type="entry name" value="MAJOR FACILITATOR SUPERFAMILY ASSOCIATED DOMAIN-CONTAINING PROTEIN"/>
    <property type="match status" value="1"/>
</dbReference>
<feature type="domain" description="Major facilitator superfamily (MFS) profile" evidence="7">
    <location>
        <begin position="7"/>
        <end position="398"/>
    </location>
</feature>
<dbReference type="InterPro" id="IPR011701">
    <property type="entry name" value="MFS"/>
</dbReference>
<feature type="transmembrane region" description="Helical" evidence="6">
    <location>
        <begin position="141"/>
        <end position="162"/>
    </location>
</feature>
<feature type="transmembrane region" description="Helical" evidence="6">
    <location>
        <begin position="220"/>
        <end position="242"/>
    </location>
</feature>
<evidence type="ECO:0000256" key="4">
    <source>
        <dbReference type="ARBA" id="ARBA00022989"/>
    </source>
</evidence>
<evidence type="ECO:0000256" key="5">
    <source>
        <dbReference type="ARBA" id="ARBA00023136"/>
    </source>
</evidence>
<evidence type="ECO:0000256" key="3">
    <source>
        <dbReference type="ARBA" id="ARBA00022692"/>
    </source>
</evidence>
<evidence type="ECO:0000256" key="1">
    <source>
        <dbReference type="ARBA" id="ARBA00004651"/>
    </source>
</evidence>
<name>A0ABP8LW41_9BACT</name>
<evidence type="ECO:0000313" key="8">
    <source>
        <dbReference type="EMBL" id="GAA4438420.1"/>
    </source>
</evidence>
<dbReference type="Proteomes" id="UP001501508">
    <property type="component" value="Unassembled WGS sequence"/>
</dbReference>
<feature type="transmembrane region" description="Helical" evidence="6">
    <location>
        <begin position="7"/>
        <end position="32"/>
    </location>
</feature>
<keyword evidence="4 6" id="KW-1133">Transmembrane helix</keyword>
<feature type="transmembrane region" description="Helical" evidence="6">
    <location>
        <begin position="307"/>
        <end position="332"/>
    </location>
</feature>
<feature type="transmembrane region" description="Helical" evidence="6">
    <location>
        <begin position="100"/>
        <end position="120"/>
    </location>
</feature>
<dbReference type="SUPFAM" id="SSF103473">
    <property type="entry name" value="MFS general substrate transporter"/>
    <property type="match status" value="1"/>
</dbReference>
<dbReference type="Pfam" id="PF07690">
    <property type="entry name" value="MFS_1"/>
    <property type="match status" value="1"/>
</dbReference>
<dbReference type="Gene3D" id="1.20.1250.20">
    <property type="entry name" value="MFS general substrate transporter like domains"/>
    <property type="match status" value="1"/>
</dbReference>
<evidence type="ECO:0000256" key="6">
    <source>
        <dbReference type="SAM" id="Phobius"/>
    </source>
</evidence>
<keyword evidence="3 6" id="KW-0812">Transmembrane</keyword>
<dbReference type="PROSITE" id="PS50850">
    <property type="entry name" value="MFS"/>
    <property type="match status" value="1"/>
</dbReference>
<evidence type="ECO:0000256" key="2">
    <source>
        <dbReference type="ARBA" id="ARBA00022475"/>
    </source>
</evidence>
<comment type="subcellular location">
    <subcellularLocation>
        <location evidence="1">Cell membrane</location>
        <topology evidence="1">Multi-pass membrane protein</topology>
    </subcellularLocation>
</comment>
<keyword evidence="9" id="KW-1185">Reference proteome</keyword>
<protein>
    <submittedName>
        <fullName evidence="8">MFS transporter</fullName>
    </submittedName>
</protein>
<gene>
    <name evidence="8" type="ORF">GCM10023091_19070</name>
</gene>
<organism evidence="8 9">
    <name type="scientific">Ravibacter arvi</name>
    <dbReference type="NCBI Taxonomy" id="2051041"/>
    <lineage>
        <taxon>Bacteria</taxon>
        <taxon>Pseudomonadati</taxon>
        <taxon>Bacteroidota</taxon>
        <taxon>Cytophagia</taxon>
        <taxon>Cytophagales</taxon>
        <taxon>Spirosomataceae</taxon>
        <taxon>Ravibacter</taxon>
    </lineage>
</organism>
<comment type="caution">
    <text evidence="8">The sequence shown here is derived from an EMBL/GenBank/DDBJ whole genome shotgun (WGS) entry which is preliminary data.</text>
</comment>
<keyword evidence="2" id="KW-1003">Cell membrane</keyword>
<dbReference type="InterPro" id="IPR036259">
    <property type="entry name" value="MFS_trans_sf"/>
</dbReference>
<dbReference type="InterPro" id="IPR020846">
    <property type="entry name" value="MFS_dom"/>
</dbReference>
<dbReference type="CDD" id="cd06173">
    <property type="entry name" value="MFS_MefA_like"/>
    <property type="match status" value="1"/>
</dbReference>
<feature type="transmembrane region" description="Helical" evidence="6">
    <location>
        <begin position="72"/>
        <end position="94"/>
    </location>
</feature>
<accession>A0ABP8LW41</accession>
<dbReference type="EMBL" id="BAABEY010000018">
    <property type="protein sequence ID" value="GAA4438420.1"/>
    <property type="molecule type" value="Genomic_DNA"/>
</dbReference>
<reference evidence="9" key="1">
    <citation type="journal article" date="2019" name="Int. J. Syst. Evol. Microbiol.">
        <title>The Global Catalogue of Microorganisms (GCM) 10K type strain sequencing project: providing services to taxonomists for standard genome sequencing and annotation.</title>
        <authorList>
            <consortium name="The Broad Institute Genomics Platform"/>
            <consortium name="The Broad Institute Genome Sequencing Center for Infectious Disease"/>
            <person name="Wu L."/>
            <person name="Ma J."/>
        </authorList>
    </citation>
    <scope>NUCLEOTIDE SEQUENCE [LARGE SCALE GENOMIC DNA]</scope>
    <source>
        <strain evidence="9">JCM 31920</strain>
    </source>
</reference>
<dbReference type="PANTHER" id="PTHR23513">
    <property type="entry name" value="INTEGRAL MEMBRANE EFFLUX PROTEIN-RELATED"/>
    <property type="match status" value="1"/>
</dbReference>
<feature type="transmembrane region" description="Helical" evidence="6">
    <location>
        <begin position="254"/>
        <end position="275"/>
    </location>
</feature>
<feature type="transmembrane region" description="Helical" evidence="6">
    <location>
        <begin position="344"/>
        <end position="366"/>
    </location>
</feature>
<evidence type="ECO:0000259" key="7">
    <source>
        <dbReference type="PROSITE" id="PS50850"/>
    </source>
</evidence>
<sequence>MSNWKRTFAIIWSGQLVSLVSSALVNFAIIIWLSLETGSAEVLAYAAIAGMLPQSVLGLFTGVFIDRWDRKLTMMLADGFIAACTLLIAVVLYLGEKNLVLVYLLLALRSVGSSFHFPAMQASIPLLAPPSELLRIGGINQAIQSISVIAGPALGALAIGIFPIEKVLLIDIVGAVFAIASLFFVHIPRPGKQSEAQKESVWNEIVSGVKAVTSYKGLGLLFLFSILVTFFIMPVAVLFPLMTLQHFDGNPFQMSVIEAVWGIGMLFGGSLLGLAGDRGNKVVLINLTYIVMGASLGASGLLGKDGFIVFVILTTICGVAFTVYNASFTAVIQQKVDPAFLGRVFSMFTSVSLLPSILGLLGTGFLADQVGIAATFLLGGAIICLIGIFSFFVRDLMALGRD</sequence>
<keyword evidence="5 6" id="KW-0472">Membrane</keyword>
<evidence type="ECO:0000313" key="9">
    <source>
        <dbReference type="Proteomes" id="UP001501508"/>
    </source>
</evidence>
<feature type="transmembrane region" description="Helical" evidence="6">
    <location>
        <begin position="168"/>
        <end position="187"/>
    </location>
</feature>